<dbReference type="EMBL" id="MUJZ01013191">
    <property type="protein sequence ID" value="OTF81524.1"/>
    <property type="molecule type" value="Genomic_DNA"/>
</dbReference>
<dbReference type="Pfam" id="PF00505">
    <property type="entry name" value="HMG_box"/>
    <property type="match status" value="1"/>
</dbReference>
<evidence type="ECO:0000256" key="3">
    <source>
        <dbReference type="PROSITE-ProRule" id="PRU00267"/>
    </source>
</evidence>
<feature type="non-terminal residue" evidence="6">
    <location>
        <position position="1"/>
    </location>
</feature>
<evidence type="ECO:0000256" key="4">
    <source>
        <dbReference type="SAM" id="MobiDB-lite"/>
    </source>
</evidence>
<feature type="compositionally biased region" description="Basic and acidic residues" evidence="4">
    <location>
        <begin position="15"/>
        <end position="31"/>
    </location>
</feature>
<protein>
    <submittedName>
        <fullName evidence="6">High mobility group protein 20A-like protein</fullName>
    </submittedName>
</protein>
<dbReference type="SUPFAM" id="SSF47095">
    <property type="entry name" value="HMG-box"/>
    <property type="match status" value="1"/>
</dbReference>
<dbReference type="GO" id="GO:0010468">
    <property type="term" value="P:regulation of gene expression"/>
    <property type="evidence" value="ECO:0007669"/>
    <property type="project" value="TreeGrafter"/>
</dbReference>
<feature type="non-terminal residue" evidence="6">
    <location>
        <position position="71"/>
    </location>
</feature>
<evidence type="ECO:0000259" key="5">
    <source>
        <dbReference type="PROSITE" id="PS50118"/>
    </source>
</evidence>
<name>A0A1Y3BND7_EURMA</name>
<proteinExistence type="predicted"/>
<reference evidence="6 7" key="1">
    <citation type="submission" date="2017-03" db="EMBL/GenBank/DDBJ databases">
        <title>Genome Survey of Euroglyphus maynei.</title>
        <authorList>
            <person name="Arlian L.G."/>
            <person name="Morgan M.S."/>
            <person name="Rider S.D."/>
        </authorList>
    </citation>
    <scope>NUCLEOTIDE SEQUENCE [LARGE SCALE GENOMIC DNA]</scope>
    <source>
        <strain evidence="6">Arlian Lab</strain>
        <tissue evidence="6">Whole body</tissue>
    </source>
</reference>
<evidence type="ECO:0000256" key="2">
    <source>
        <dbReference type="ARBA" id="ARBA00023242"/>
    </source>
</evidence>
<feature type="domain" description="HMG box" evidence="5">
    <location>
        <begin position="33"/>
        <end position="71"/>
    </location>
</feature>
<dbReference type="InterPro" id="IPR009071">
    <property type="entry name" value="HMG_box_dom"/>
</dbReference>
<dbReference type="GO" id="GO:0003677">
    <property type="term" value="F:DNA binding"/>
    <property type="evidence" value="ECO:0007669"/>
    <property type="project" value="UniProtKB-UniRule"/>
</dbReference>
<organism evidence="6 7">
    <name type="scientific">Euroglyphus maynei</name>
    <name type="common">Mayne's house dust mite</name>
    <dbReference type="NCBI Taxonomy" id="6958"/>
    <lineage>
        <taxon>Eukaryota</taxon>
        <taxon>Metazoa</taxon>
        <taxon>Ecdysozoa</taxon>
        <taxon>Arthropoda</taxon>
        <taxon>Chelicerata</taxon>
        <taxon>Arachnida</taxon>
        <taxon>Acari</taxon>
        <taxon>Acariformes</taxon>
        <taxon>Sarcoptiformes</taxon>
        <taxon>Astigmata</taxon>
        <taxon>Psoroptidia</taxon>
        <taxon>Analgoidea</taxon>
        <taxon>Pyroglyphidae</taxon>
        <taxon>Pyroglyphinae</taxon>
        <taxon>Euroglyphus</taxon>
    </lineage>
</organism>
<dbReference type="PANTHER" id="PTHR46040">
    <property type="entry name" value="HIGH MOBILITY GROUP PROTEIN 2"/>
    <property type="match status" value="1"/>
</dbReference>
<dbReference type="Proteomes" id="UP000194236">
    <property type="component" value="Unassembled WGS sequence"/>
</dbReference>
<accession>A0A1Y3BND7</accession>
<keyword evidence="7" id="KW-1185">Reference proteome</keyword>
<dbReference type="InterPro" id="IPR036910">
    <property type="entry name" value="HMG_box_dom_sf"/>
</dbReference>
<feature type="DNA-binding region" description="HMG box" evidence="3">
    <location>
        <begin position="33"/>
        <end position="71"/>
    </location>
</feature>
<dbReference type="AlphaFoldDB" id="A0A1Y3BND7"/>
<dbReference type="PROSITE" id="PS50118">
    <property type="entry name" value="HMG_BOX_2"/>
    <property type="match status" value="1"/>
</dbReference>
<sequence length="71" mass="8610">QQQQQSLKRKYVRRKTPEERKRRGPRTKDLNAPKMPLNGYVRYLNANRERIKRENPDLTFAEITKKLAAEW</sequence>
<gene>
    <name evidence="6" type="ORF">BLA29_015374</name>
</gene>
<evidence type="ECO:0000313" key="6">
    <source>
        <dbReference type="EMBL" id="OTF81524.1"/>
    </source>
</evidence>
<feature type="region of interest" description="Disordered" evidence="4">
    <location>
        <begin position="1"/>
        <end position="36"/>
    </location>
</feature>
<keyword evidence="1 3" id="KW-0238">DNA-binding</keyword>
<dbReference type="PANTHER" id="PTHR46040:SF3">
    <property type="entry name" value="HIGH MOBILITY GROUP PROTEIN 2"/>
    <property type="match status" value="1"/>
</dbReference>
<dbReference type="Gene3D" id="1.10.30.10">
    <property type="entry name" value="High mobility group box domain"/>
    <property type="match status" value="1"/>
</dbReference>
<evidence type="ECO:0000313" key="7">
    <source>
        <dbReference type="Proteomes" id="UP000194236"/>
    </source>
</evidence>
<evidence type="ECO:0000256" key="1">
    <source>
        <dbReference type="ARBA" id="ARBA00023125"/>
    </source>
</evidence>
<dbReference type="GO" id="GO:0005634">
    <property type="term" value="C:nucleus"/>
    <property type="evidence" value="ECO:0007669"/>
    <property type="project" value="UniProtKB-UniRule"/>
</dbReference>
<comment type="caution">
    <text evidence="6">The sequence shown here is derived from an EMBL/GenBank/DDBJ whole genome shotgun (WGS) entry which is preliminary data.</text>
</comment>
<keyword evidence="2 3" id="KW-0539">Nucleus</keyword>
<dbReference type="OrthoDB" id="6516054at2759"/>
<dbReference type="InterPro" id="IPR051965">
    <property type="entry name" value="ChromReg_NeuronalGeneExpr"/>
</dbReference>